<sequence length="204" mass="22416">MTETAEGTAFGRLRAEVAAHRSNAWATELGWEPLVVGSERSRMLIVSQAPGRRAQASGVPFDDASGALLRQWLGVSDEEFYDADRVAIVPMDFYYPGKAASGDAPPRPGFAELWHPQVLELLGDVRLTVLVGAYAQRRYLGAERGRTLTDTVREAGTRLPLFPIVHPSPLTRGWRVRNPWFEGETVPRLRGLVRDALEGAHGSA</sequence>
<dbReference type="SUPFAM" id="SSF52141">
    <property type="entry name" value="Uracil-DNA glycosylase-like"/>
    <property type="match status" value="1"/>
</dbReference>
<dbReference type="Pfam" id="PF03167">
    <property type="entry name" value="UDG"/>
    <property type="match status" value="1"/>
</dbReference>
<dbReference type="PANTHER" id="PTHR42160">
    <property type="entry name" value="URACIL-DNA GLYCOSYLASE SUPERFAMILY PROTEIN"/>
    <property type="match status" value="1"/>
</dbReference>
<gene>
    <name evidence="2" type="ORF">GCM10009851_20620</name>
</gene>
<name>A0ABN3DLC2_9MICO</name>
<reference evidence="2 3" key="1">
    <citation type="journal article" date="2019" name="Int. J. Syst. Evol. Microbiol.">
        <title>The Global Catalogue of Microorganisms (GCM) 10K type strain sequencing project: providing services to taxonomists for standard genome sequencing and annotation.</title>
        <authorList>
            <consortium name="The Broad Institute Genomics Platform"/>
            <consortium name="The Broad Institute Genome Sequencing Center for Infectious Disease"/>
            <person name="Wu L."/>
            <person name="Ma J."/>
        </authorList>
    </citation>
    <scope>NUCLEOTIDE SEQUENCE [LARGE SCALE GENOMIC DNA]</scope>
    <source>
        <strain evidence="2 3">JCM 16117</strain>
    </source>
</reference>
<dbReference type="Proteomes" id="UP001500929">
    <property type="component" value="Unassembled WGS sequence"/>
</dbReference>
<proteinExistence type="predicted"/>
<protein>
    <submittedName>
        <fullName evidence="2">Uracil-DNA glycosylase family protein</fullName>
    </submittedName>
</protein>
<dbReference type="CDD" id="cd10033">
    <property type="entry name" value="UDG_like"/>
    <property type="match status" value="1"/>
</dbReference>
<dbReference type="PANTHER" id="PTHR42160:SF1">
    <property type="entry name" value="URACIL-DNA GLYCOSYLASE SUPERFAMILY PROTEIN"/>
    <property type="match status" value="1"/>
</dbReference>
<evidence type="ECO:0000313" key="3">
    <source>
        <dbReference type="Proteomes" id="UP001500929"/>
    </source>
</evidence>
<dbReference type="Gene3D" id="3.40.470.10">
    <property type="entry name" value="Uracil-DNA glycosylase-like domain"/>
    <property type="match status" value="1"/>
</dbReference>
<dbReference type="InterPro" id="IPR047124">
    <property type="entry name" value="HI_0220.2"/>
</dbReference>
<dbReference type="EMBL" id="BAAAQY010000005">
    <property type="protein sequence ID" value="GAA2235475.1"/>
    <property type="molecule type" value="Genomic_DNA"/>
</dbReference>
<evidence type="ECO:0000313" key="2">
    <source>
        <dbReference type="EMBL" id="GAA2235475.1"/>
    </source>
</evidence>
<organism evidence="2 3">
    <name type="scientific">Herbiconiux moechotypicola</name>
    <dbReference type="NCBI Taxonomy" id="637393"/>
    <lineage>
        <taxon>Bacteria</taxon>
        <taxon>Bacillati</taxon>
        <taxon>Actinomycetota</taxon>
        <taxon>Actinomycetes</taxon>
        <taxon>Micrococcales</taxon>
        <taxon>Microbacteriaceae</taxon>
        <taxon>Herbiconiux</taxon>
    </lineage>
</organism>
<dbReference type="InterPro" id="IPR036895">
    <property type="entry name" value="Uracil-DNA_glycosylase-like_sf"/>
</dbReference>
<evidence type="ECO:0000259" key="1">
    <source>
        <dbReference type="SMART" id="SM00986"/>
    </source>
</evidence>
<comment type="caution">
    <text evidence="2">The sequence shown here is derived from an EMBL/GenBank/DDBJ whole genome shotgun (WGS) entry which is preliminary data.</text>
</comment>
<dbReference type="InterPro" id="IPR005122">
    <property type="entry name" value="Uracil-DNA_glycosylase-like"/>
</dbReference>
<dbReference type="SMART" id="SM00986">
    <property type="entry name" value="UDG"/>
    <property type="match status" value="1"/>
</dbReference>
<dbReference type="SMART" id="SM00987">
    <property type="entry name" value="UreE_C"/>
    <property type="match status" value="1"/>
</dbReference>
<accession>A0ABN3DLC2</accession>
<dbReference type="RefSeq" id="WP_259479537.1">
    <property type="nucleotide sequence ID" value="NZ_BAAAQY010000005.1"/>
</dbReference>
<keyword evidence="3" id="KW-1185">Reference proteome</keyword>
<feature type="domain" description="Uracil-DNA glycosylase-like" evidence="1">
    <location>
        <begin position="34"/>
        <end position="190"/>
    </location>
</feature>